<dbReference type="PRINTS" id="PR00332">
    <property type="entry name" value="HISTRIAD"/>
</dbReference>
<evidence type="ECO:0000256" key="2">
    <source>
        <dbReference type="PIRSR" id="PIRSR601310-3"/>
    </source>
</evidence>
<dbReference type="PROSITE" id="PS00892">
    <property type="entry name" value="HIT_1"/>
    <property type="match status" value="1"/>
</dbReference>
<evidence type="ECO:0000256" key="1">
    <source>
        <dbReference type="PIRSR" id="PIRSR601310-1"/>
    </source>
</evidence>
<organism evidence="5 6">
    <name type="scientific">Candidatus Kerfeldbacteria bacterium CG_4_10_14_0_8_um_filter_42_10</name>
    <dbReference type="NCBI Taxonomy" id="2014248"/>
    <lineage>
        <taxon>Bacteria</taxon>
        <taxon>Candidatus Kerfeldiibacteriota</taxon>
    </lineage>
</organism>
<dbReference type="InterPro" id="IPR011146">
    <property type="entry name" value="HIT-like"/>
</dbReference>
<name>A0A2M7RKF6_9BACT</name>
<reference evidence="5 6" key="1">
    <citation type="submission" date="2017-09" db="EMBL/GenBank/DDBJ databases">
        <title>Depth-based differentiation of microbial function through sediment-hosted aquifers and enrichment of novel symbionts in the deep terrestrial subsurface.</title>
        <authorList>
            <person name="Probst A.J."/>
            <person name="Ladd B."/>
            <person name="Jarett J.K."/>
            <person name="Geller-Mcgrath D.E."/>
            <person name="Sieber C.M."/>
            <person name="Emerson J.B."/>
            <person name="Anantharaman K."/>
            <person name="Thomas B.C."/>
            <person name="Malmstrom R."/>
            <person name="Stieglmeier M."/>
            <person name="Klingl A."/>
            <person name="Woyke T."/>
            <person name="Ryan C.M."/>
            <person name="Banfield J.F."/>
        </authorList>
    </citation>
    <scope>NUCLEOTIDE SEQUENCE [LARGE SCALE GENOMIC DNA]</scope>
    <source>
        <strain evidence="5">CG_4_10_14_0_8_um_filter_42_10</strain>
    </source>
</reference>
<dbReference type="CDD" id="cd01276">
    <property type="entry name" value="PKCI_related"/>
    <property type="match status" value="1"/>
</dbReference>
<dbReference type="GO" id="GO:0003824">
    <property type="term" value="F:catalytic activity"/>
    <property type="evidence" value="ECO:0007669"/>
    <property type="project" value="InterPro"/>
</dbReference>
<feature type="short sequence motif" description="Histidine triad motif" evidence="2 3">
    <location>
        <begin position="97"/>
        <end position="101"/>
    </location>
</feature>
<proteinExistence type="predicted"/>
<evidence type="ECO:0000259" key="4">
    <source>
        <dbReference type="PROSITE" id="PS51084"/>
    </source>
</evidence>
<gene>
    <name evidence="5" type="ORF">COY66_00570</name>
</gene>
<protein>
    <submittedName>
        <fullName evidence="5">Histidine triad nucleotide-binding protein</fullName>
    </submittedName>
</protein>
<feature type="domain" description="HIT" evidence="4">
    <location>
        <begin position="4"/>
        <end position="112"/>
    </location>
</feature>
<dbReference type="Pfam" id="PF11969">
    <property type="entry name" value="DcpS_C"/>
    <property type="match status" value="1"/>
</dbReference>
<dbReference type="InterPro" id="IPR001310">
    <property type="entry name" value="Histidine_triad_HIT"/>
</dbReference>
<dbReference type="InterPro" id="IPR036265">
    <property type="entry name" value="HIT-like_sf"/>
</dbReference>
<dbReference type="SUPFAM" id="SSF54197">
    <property type="entry name" value="HIT-like"/>
    <property type="match status" value="1"/>
</dbReference>
<dbReference type="EMBL" id="PFMD01000006">
    <property type="protein sequence ID" value="PIY97228.1"/>
    <property type="molecule type" value="Genomic_DNA"/>
</dbReference>
<dbReference type="InterPro" id="IPR019808">
    <property type="entry name" value="Histidine_triad_CS"/>
</dbReference>
<evidence type="ECO:0000313" key="5">
    <source>
        <dbReference type="EMBL" id="PIY97228.1"/>
    </source>
</evidence>
<dbReference type="Proteomes" id="UP000230779">
    <property type="component" value="Unassembled WGS sequence"/>
</dbReference>
<dbReference type="Gene3D" id="3.30.428.10">
    <property type="entry name" value="HIT-like"/>
    <property type="match status" value="1"/>
</dbReference>
<dbReference type="AlphaFoldDB" id="A0A2M7RKF6"/>
<feature type="active site" description="Tele-AMP-histidine intermediate" evidence="1">
    <location>
        <position position="99"/>
    </location>
</feature>
<dbReference type="PROSITE" id="PS51084">
    <property type="entry name" value="HIT_2"/>
    <property type="match status" value="1"/>
</dbReference>
<dbReference type="PANTHER" id="PTHR23089">
    <property type="entry name" value="HISTIDINE TRIAD HIT PROTEIN"/>
    <property type="match status" value="1"/>
</dbReference>
<comment type="caution">
    <text evidence="5">The sequence shown here is derived from an EMBL/GenBank/DDBJ whole genome shotgun (WGS) entry which is preliminary data.</text>
</comment>
<evidence type="ECO:0000256" key="3">
    <source>
        <dbReference type="PROSITE-ProRule" id="PRU00464"/>
    </source>
</evidence>
<evidence type="ECO:0000313" key="6">
    <source>
        <dbReference type="Proteomes" id="UP000230779"/>
    </source>
</evidence>
<sequence length="112" mass="12133">MNCIFCSIAKKKASAEIVYEDDQLVAFKDINPKAPVHILIIPKEHIASVNDLTEINEPLLGQMIIRAKALAVKSKIARSGYKLVLNCGRDAGQLVDHLHLHLLGGGPLDGIA</sequence>
<accession>A0A2M7RKF6</accession>